<keyword evidence="1" id="KW-0472">Membrane</keyword>
<dbReference type="NCBIfam" id="NF046119">
    <property type="entry name" value="memb_SCO4225"/>
    <property type="match status" value="1"/>
</dbReference>
<dbReference type="AlphaFoldDB" id="A0A7G1P496"/>
<keyword evidence="1" id="KW-1133">Transmembrane helix</keyword>
<dbReference type="EMBL" id="AP023440">
    <property type="protein sequence ID" value="BCL29511.1"/>
    <property type="molecule type" value="Genomic_DNA"/>
</dbReference>
<protein>
    <submittedName>
        <fullName evidence="2">Uncharacterized protein</fullName>
    </submittedName>
</protein>
<feature type="transmembrane region" description="Helical" evidence="1">
    <location>
        <begin position="78"/>
        <end position="99"/>
    </location>
</feature>
<dbReference type="InterPro" id="IPR057702">
    <property type="entry name" value="DUF7942"/>
</dbReference>
<keyword evidence="3" id="KW-1185">Reference proteome</keyword>
<dbReference type="Pfam" id="PF25637">
    <property type="entry name" value="DUF7942"/>
    <property type="match status" value="1"/>
</dbReference>
<dbReference type="RefSeq" id="WP_055516464.1">
    <property type="nucleotide sequence ID" value="NZ_AP023440.1"/>
</dbReference>
<dbReference type="KEGG" id="sgm:GCM10017557_43700"/>
<accession>A0A7G1P496</accession>
<gene>
    <name evidence="2" type="ORF">GCM10017557_43700</name>
</gene>
<reference evidence="2 3" key="1">
    <citation type="journal article" date="2014" name="Int. J. Syst. Evol. Microbiol.">
        <title>Complete genome sequence of Corynebacterium casei LMG S-19264T (=DSM 44701T), isolated from a smear-ripened cheese.</title>
        <authorList>
            <consortium name="US DOE Joint Genome Institute (JGI-PGF)"/>
            <person name="Walter F."/>
            <person name="Albersmeier A."/>
            <person name="Kalinowski J."/>
            <person name="Ruckert C."/>
        </authorList>
    </citation>
    <scope>NUCLEOTIDE SEQUENCE [LARGE SCALE GENOMIC DNA]</scope>
    <source>
        <strain evidence="2 3">JCM 4677</strain>
    </source>
</reference>
<keyword evidence="1" id="KW-0812">Transmembrane</keyword>
<dbReference type="Proteomes" id="UP000516444">
    <property type="component" value="Chromosome"/>
</dbReference>
<evidence type="ECO:0000313" key="2">
    <source>
        <dbReference type="EMBL" id="BCL29511.1"/>
    </source>
</evidence>
<dbReference type="OrthoDB" id="4249439at2"/>
<feature type="transmembrane region" description="Helical" evidence="1">
    <location>
        <begin position="24"/>
        <end position="46"/>
    </location>
</feature>
<proteinExistence type="predicted"/>
<sequence length="114" mass="11991">MTGTTSGSGRTTLPRRLRHVLGDVFALVYLAACAVLLVWALVVSAVDTSDESMAGVIPVFATAPTSLVPLLLLPEGAAWFIVSVVFGALVNAALIGWCARALRRGRNHFQGRAS</sequence>
<evidence type="ECO:0000256" key="1">
    <source>
        <dbReference type="SAM" id="Phobius"/>
    </source>
</evidence>
<organism evidence="2 3">
    <name type="scientific">Streptomyces aurantiacus</name>
    <dbReference type="NCBI Taxonomy" id="47760"/>
    <lineage>
        <taxon>Bacteria</taxon>
        <taxon>Bacillati</taxon>
        <taxon>Actinomycetota</taxon>
        <taxon>Actinomycetes</taxon>
        <taxon>Kitasatosporales</taxon>
        <taxon>Streptomycetaceae</taxon>
        <taxon>Streptomyces</taxon>
        <taxon>Streptomyces aurantiacus group</taxon>
    </lineage>
</organism>
<evidence type="ECO:0000313" key="3">
    <source>
        <dbReference type="Proteomes" id="UP000516444"/>
    </source>
</evidence>
<name>A0A7G1P496_9ACTN</name>